<gene>
    <name evidence="2" type="ORF">MGYG_09000</name>
</gene>
<keyword evidence="3" id="KW-1185">Reference proteome</keyword>
<dbReference type="VEuPathDB" id="FungiDB:MGYG_09000"/>
<evidence type="ECO:0000256" key="1">
    <source>
        <dbReference type="SAM" id="MobiDB-lite"/>
    </source>
</evidence>
<evidence type="ECO:0000313" key="3">
    <source>
        <dbReference type="Proteomes" id="UP000002669"/>
    </source>
</evidence>
<dbReference type="HOGENOM" id="CLU_1408412_0_0_1"/>
<dbReference type="AlphaFoldDB" id="E4UPS7"/>
<dbReference type="InParanoid" id="E4UPS7"/>
<accession>E4UPS7</accession>
<name>E4UPS7_ARTGP</name>
<feature type="compositionally biased region" description="Basic and acidic residues" evidence="1">
    <location>
        <begin position="17"/>
        <end position="27"/>
    </location>
</feature>
<feature type="compositionally biased region" description="Basic residues" evidence="1">
    <location>
        <begin position="60"/>
        <end position="75"/>
    </location>
</feature>
<dbReference type="EMBL" id="DS989823">
    <property type="protein sequence ID" value="EFQ99899.1"/>
    <property type="molecule type" value="Genomic_DNA"/>
</dbReference>
<dbReference type="Proteomes" id="UP000002669">
    <property type="component" value="Unassembled WGS sequence"/>
</dbReference>
<protein>
    <submittedName>
        <fullName evidence="2">Uncharacterized protein</fullName>
    </submittedName>
</protein>
<sequence>MDGQLQTETETEGTATSDRDREGEGKKGGGYPRAVSAGNGRSWNKQGPGGWPNSEAATKARQRQKRKKKAKKAKRAGLSSAESAVTSPGATRLELASRSLNCRWGWLGCLVGRKSSDSSALVRVEADAAFEARSVSGLSSWATMRVEGFFLLRRASQRTCAIFASSSVAAGSAGSGSAVLRCLTASWVYDRAM</sequence>
<reference evidence="3" key="1">
    <citation type="journal article" date="2012" name="MBio">
        <title>Comparative genome analysis of Trichophyton rubrum and related dermatophytes reveals candidate genes involved in infection.</title>
        <authorList>
            <person name="Martinez D.A."/>
            <person name="Oliver B.G."/>
            <person name="Graeser Y."/>
            <person name="Goldberg J.M."/>
            <person name="Li W."/>
            <person name="Martinez-Rossi N.M."/>
            <person name="Monod M."/>
            <person name="Shelest E."/>
            <person name="Barton R.C."/>
            <person name="Birch E."/>
            <person name="Brakhage A.A."/>
            <person name="Chen Z."/>
            <person name="Gurr S.J."/>
            <person name="Heiman D."/>
            <person name="Heitman J."/>
            <person name="Kosti I."/>
            <person name="Rossi A."/>
            <person name="Saif S."/>
            <person name="Samalova M."/>
            <person name="Saunders C.W."/>
            <person name="Shea T."/>
            <person name="Summerbell R.C."/>
            <person name="Xu J."/>
            <person name="Young S."/>
            <person name="Zeng Q."/>
            <person name="Birren B.W."/>
            <person name="Cuomo C.A."/>
            <person name="White T.C."/>
        </authorList>
    </citation>
    <scope>NUCLEOTIDE SEQUENCE [LARGE SCALE GENOMIC DNA]</scope>
    <source>
        <strain evidence="3">ATCC MYA-4604 / CBS 118893</strain>
    </source>
</reference>
<organism evidence="3">
    <name type="scientific">Arthroderma gypseum (strain ATCC MYA-4604 / CBS 118893)</name>
    <name type="common">Microsporum gypseum</name>
    <dbReference type="NCBI Taxonomy" id="535722"/>
    <lineage>
        <taxon>Eukaryota</taxon>
        <taxon>Fungi</taxon>
        <taxon>Dikarya</taxon>
        <taxon>Ascomycota</taxon>
        <taxon>Pezizomycotina</taxon>
        <taxon>Eurotiomycetes</taxon>
        <taxon>Eurotiomycetidae</taxon>
        <taxon>Onygenales</taxon>
        <taxon>Arthrodermataceae</taxon>
        <taxon>Nannizzia</taxon>
    </lineage>
</organism>
<evidence type="ECO:0000313" key="2">
    <source>
        <dbReference type="EMBL" id="EFQ99899.1"/>
    </source>
</evidence>
<dbReference type="GeneID" id="10030690"/>
<dbReference type="RefSeq" id="XP_003175382.1">
    <property type="nucleotide sequence ID" value="XM_003175334.1"/>
</dbReference>
<feature type="region of interest" description="Disordered" evidence="1">
    <location>
        <begin position="1"/>
        <end position="84"/>
    </location>
</feature>
<proteinExistence type="predicted"/>